<dbReference type="SMART" id="SM00382">
    <property type="entry name" value="AAA"/>
    <property type="match status" value="1"/>
</dbReference>
<gene>
    <name evidence="9" type="ORF">D9V41_11290</name>
</gene>
<keyword evidence="5" id="KW-0547">Nucleotide-binding</keyword>
<dbReference type="Proteomes" id="UP000282515">
    <property type="component" value="Unassembled WGS sequence"/>
</dbReference>
<dbReference type="InterPro" id="IPR003439">
    <property type="entry name" value="ABC_transporter-like_ATP-bd"/>
</dbReference>
<keyword evidence="4" id="KW-1003">Cell membrane</keyword>
<dbReference type="GO" id="GO:0016887">
    <property type="term" value="F:ATP hydrolysis activity"/>
    <property type="evidence" value="ECO:0007669"/>
    <property type="project" value="InterPro"/>
</dbReference>
<dbReference type="PROSITE" id="PS00211">
    <property type="entry name" value="ABC_TRANSPORTER_1"/>
    <property type="match status" value="1"/>
</dbReference>
<comment type="similarity">
    <text evidence="2">Belongs to the ABC transporter superfamily.</text>
</comment>
<keyword evidence="3" id="KW-0813">Transport</keyword>
<dbReference type="InterPro" id="IPR003593">
    <property type="entry name" value="AAA+_ATPase"/>
</dbReference>
<evidence type="ECO:0000313" key="9">
    <source>
        <dbReference type="EMBL" id="RLV55337.1"/>
    </source>
</evidence>
<keyword evidence="10" id="KW-1185">Reference proteome</keyword>
<dbReference type="GO" id="GO:0005524">
    <property type="term" value="F:ATP binding"/>
    <property type="evidence" value="ECO:0007669"/>
    <property type="project" value="UniProtKB-KW"/>
</dbReference>
<protein>
    <submittedName>
        <fullName evidence="9">ABC transporter ATP-binding protein</fullName>
    </submittedName>
</protein>
<keyword evidence="6 9" id="KW-0067">ATP-binding</keyword>
<dbReference type="PANTHER" id="PTHR43297">
    <property type="entry name" value="OLIGOPEPTIDE TRANSPORT ATP-BINDING PROTEIN APPD"/>
    <property type="match status" value="1"/>
</dbReference>
<comment type="caution">
    <text evidence="9">The sequence shown here is derived from an EMBL/GenBank/DDBJ whole genome shotgun (WGS) entry which is preliminary data.</text>
</comment>
<dbReference type="Pfam" id="PF00005">
    <property type="entry name" value="ABC_tran"/>
    <property type="match status" value="1"/>
</dbReference>
<feature type="domain" description="ABC transporter" evidence="8">
    <location>
        <begin position="20"/>
        <end position="266"/>
    </location>
</feature>
<dbReference type="InterPro" id="IPR013563">
    <property type="entry name" value="Oligopep_ABC_C"/>
</dbReference>
<accession>A0A3L8PJ12</accession>
<comment type="subcellular location">
    <subcellularLocation>
        <location evidence="1">Cell membrane</location>
        <topology evidence="1">Peripheral membrane protein</topology>
    </subcellularLocation>
</comment>
<dbReference type="InterPro" id="IPR027417">
    <property type="entry name" value="P-loop_NTPase"/>
</dbReference>
<dbReference type="GO" id="GO:0005886">
    <property type="term" value="C:plasma membrane"/>
    <property type="evidence" value="ECO:0007669"/>
    <property type="project" value="UniProtKB-SubCell"/>
</dbReference>
<sequence length="302" mass="32684">MSQPSAVPHESEHHDAEPILSVRGLQVDFGGPHQAVADVSLDLHAGQILGVAGQSGSGKSLTALAALGLAPTNADVSGSIRFKGRELVGAKESERAKVRGSGMTMIFQETVTALNPVVQIERQLELALRANVACSKAEAKDRIVQALQDVQLRDVSRVLESYPHELSGGMCQRVMIAMALVCGADVLFADEPTTALDVTVQREVMDIIRRITDERKLAVMLISHDIGVLDEVSDRLVVMYRGRVIETGPSSAVIARPQHPYTKALINSIPRIHGSHNEFIEMPPLDFEEFAPVDHQGREVVA</sequence>
<dbReference type="SUPFAM" id="SSF52540">
    <property type="entry name" value="P-loop containing nucleoside triphosphate hydrolases"/>
    <property type="match status" value="1"/>
</dbReference>
<dbReference type="InterPro" id="IPR050388">
    <property type="entry name" value="ABC_Ni/Peptide_Import"/>
</dbReference>
<dbReference type="InterPro" id="IPR017871">
    <property type="entry name" value="ABC_transporter-like_CS"/>
</dbReference>
<dbReference type="Pfam" id="PF08352">
    <property type="entry name" value="oligo_HPY"/>
    <property type="match status" value="1"/>
</dbReference>
<dbReference type="PROSITE" id="PS50893">
    <property type="entry name" value="ABC_TRANSPORTER_2"/>
    <property type="match status" value="1"/>
</dbReference>
<evidence type="ECO:0000256" key="1">
    <source>
        <dbReference type="ARBA" id="ARBA00004202"/>
    </source>
</evidence>
<reference evidence="9 10" key="1">
    <citation type="submission" date="2018-10" db="EMBL/GenBank/DDBJ databases">
        <title>Aeromicrobium sp. 9W16Y-2 whole genome shotgun sequence.</title>
        <authorList>
            <person name="Li F."/>
        </authorList>
    </citation>
    <scope>NUCLEOTIDE SEQUENCE [LARGE SCALE GENOMIC DNA]</scope>
    <source>
        <strain evidence="9 10">9W16Y-2</strain>
    </source>
</reference>
<dbReference type="EMBL" id="RDBF01000008">
    <property type="protein sequence ID" value="RLV55337.1"/>
    <property type="molecule type" value="Genomic_DNA"/>
</dbReference>
<evidence type="ECO:0000256" key="5">
    <source>
        <dbReference type="ARBA" id="ARBA00022741"/>
    </source>
</evidence>
<dbReference type="CDD" id="cd03257">
    <property type="entry name" value="ABC_NikE_OppD_transporters"/>
    <property type="match status" value="1"/>
</dbReference>
<dbReference type="OrthoDB" id="5357528at2"/>
<evidence type="ECO:0000259" key="8">
    <source>
        <dbReference type="PROSITE" id="PS50893"/>
    </source>
</evidence>
<evidence type="ECO:0000256" key="7">
    <source>
        <dbReference type="ARBA" id="ARBA00023136"/>
    </source>
</evidence>
<organism evidence="9 10">
    <name type="scientific">Aeromicrobium phragmitis</name>
    <dbReference type="NCBI Taxonomy" id="2478914"/>
    <lineage>
        <taxon>Bacteria</taxon>
        <taxon>Bacillati</taxon>
        <taxon>Actinomycetota</taxon>
        <taxon>Actinomycetes</taxon>
        <taxon>Propionibacteriales</taxon>
        <taxon>Nocardioidaceae</taxon>
        <taxon>Aeromicrobium</taxon>
    </lineage>
</organism>
<evidence type="ECO:0000256" key="4">
    <source>
        <dbReference type="ARBA" id="ARBA00022475"/>
    </source>
</evidence>
<proteinExistence type="inferred from homology"/>
<dbReference type="AlphaFoldDB" id="A0A3L8PJ12"/>
<dbReference type="GO" id="GO:0015833">
    <property type="term" value="P:peptide transport"/>
    <property type="evidence" value="ECO:0007669"/>
    <property type="project" value="InterPro"/>
</dbReference>
<evidence type="ECO:0000256" key="6">
    <source>
        <dbReference type="ARBA" id="ARBA00022840"/>
    </source>
</evidence>
<dbReference type="Gene3D" id="3.40.50.300">
    <property type="entry name" value="P-loop containing nucleotide triphosphate hydrolases"/>
    <property type="match status" value="1"/>
</dbReference>
<keyword evidence="7" id="KW-0472">Membrane</keyword>
<dbReference type="RefSeq" id="WP_121794677.1">
    <property type="nucleotide sequence ID" value="NZ_RDBF01000008.1"/>
</dbReference>
<name>A0A3L8PJ12_9ACTN</name>
<dbReference type="PANTHER" id="PTHR43297:SF2">
    <property type="entry name" value="DIPEPTIDE TRANSPORT ATP-BINDING PROTEIN DPPD"/>
    <property type="match status" value="1"/>
</dbReference>
<evidence type="ECO:0000313" key="10">
    <source>
        <dbReference type="Proteomes" id="UP000282515"/>
    </source>
</evidence>
<evidence type="ECO:0000256" key="3">
    <source>
        <dbReference type="ARBA" id="ARBA00022448"/>
    </source>
</evidence>
<evidence type="ECO:0000256" key="2">
    <source>
        <dbReference type="ARBA" id="ARBA00005417"/>
    </source>
</evidence>